<dbReference type="PANTHER" id="PTHR23080">
    <property type="entry name" value="THAP DOMAIN PROTEIN"/>
    <property type="match status" value="1"/>
</dbReference>
<dbReference type="HOGENOM" id="CLU_2747372_0_0_1"/>
<evidence type="ECO:0000313" key="5">
    <source>
        <dbReference type="Proteomes" id="UP000030746"/>
    </source>
</evidence>
<evidence type="ECO:0000259" key="3">
    <source>
        <dbReference type="Pfam" id="PF13359"/>
    </source>
</evidence>
<dbReference type="Pfam" id="PF13359">
    <property type="entry name" value="DDE_Tnp_4"/>
    <property type="match status" value="1"/>
</dbReference>
<gene>
    <name evidence="4" type="ORF">LOTGIDRAFT_98628</name>
</gene>
<protein>
    <recommendedName>
        <fullName evidence="3">DDE Tnp4 domain-containing protein</fullName>
    </recommendedName>
</protein>
<sequence>RPSNLLANAAKWSSYKHHNTVKFLIGIMPPGSVSFISKGWGGRTSDKHVTENSGFLSNILPGDLVLADRGF</sequence>
<evidence type="ECO:0000256" key="2">
    <source>
        <dbReference type="ARBA" id="ARBA00022723"/>
    </source>
</evidence>
<keyword evidence="2" id="KW-0479">Metal-binding</keyword>
<dbReference type="KEGG" id="lgi:LOTGIDRAFT_98628"/>
<proteinExistence type="predicted"/>
<dbReference type="EMBL" id="KB203274">
    <property type="protein sequence ID" value="ESO85592.1"/>
    <property type="molecule type" value="Genomic_DNA"/>
</dbReference>
<dbReference type="Proteomes" id="UP000030746">
    <property type="component" value="Unassembled WGS sequence"/>
</dbReference>
<dbReference type="STRING" id="225164.V3ZMQ1"/>
<name>V3ZMQ1_LOTGI</name>
<keyword evidence="5" id="KW-1185">Reference proteome</keyword>
<evidence type="ECO:0000313" key="4">
    <source>
        <dbReference type="EMBL" id="ESO85592.1"/>
    </source>
</evidence>
<comment type="cofactor">
    <cofactor evidence="1">
        <name>a divalent metal cation</name>
        <dbReference type="ChEBI" id="CHEBI:60240"/>
    </cofactor>
</comment>
<feature type="non-terminal residue" evidence="4">
    <location>
        <position position="71"/>
    </location>
</feature>
<feature type="domain" description="DDE Tnp4" evidence="3">
    <location>
        <begin position="1"/>
        <end position="71"/>
    </location>
</feature>
<dbReference type="RefSeq" id="XP_009063833.1">
    <property type="nucleotide sequence ID" value="XM_009065585.1"/>
</dbReference>
<dbReference type="OrthoDB" id="6117348at2759"/>
<reference evidence="4 5" key="1">
    <citation type="journal article" date="2013" name="Nature">
        <title>Insights into bilaterian evolution from three spiralian genomes.</title>
        <authorList>
            <person name="Simakov O."/>
            <person name="Marletaz F."/>
            <person name="Cho S.J."/>
            <person name="Edsinger-Gonzales E."/>
            <person name="Havlak P."/>
            <person name="Hellsten U."/>
            <person name="Kuo D.H."/>
            <person name="Larsson T."/>
            <person name="Lv J."/>
            <person name="Arendt D."/>
            <person name="Savage R."/>
            <person name="Osoegawa K."/>
            <person name="de Jong P."/>
            <person name="Grimwood J."/>
            <person name="Chapman J.A."/>
            <person name="Shapiro H."/>
            <person name="Aerts A."/>
            <person name="Otillar R.P."/>
            <person name="Terry A.Y."/>
            <person name="Boore J.L."/>
            <person name="Grigoriev I.V."/>
            <person name="Lindberg D.R."/>
            <person name="Seaver E.C."/>
            <person name="Weisblat D.A."/>
            <person name="Putnam N.H."/>
            <person name="Rokhsar D.S."/>
        </authorList>
    </citation>
    <scope>NUCLEOTIDE SEQUENCE [LARGE SCALE GENOMIC DNA]</scope>
</reference>
<dbReference type="GO" id="GO:0046872">
    <property type="term" value="F:metal ion binding"/>
    <property type="evidence" value="ECO:0007669"/>
    <property type="project" value="UniProtKB-KW"/>
</dbReference>
<dbReference type="PANTHER" id="PTHR23080:SF63">
    <property type="entry name" value="TICK TRANSPOSON"/>
    <property type="match status" value="1"/>
</dbReference>
<feature type="non-terminal residue" evidence="4">
    <location>
        <position position="1"/>
    </location>
</feature>
<dbReference type="InterPro" id="IPR027806">
    <property type="entry name" value="HARBI1_dom"/>
</dbReference>
<evidence type="ECO:0000256" key="1">
    <source>
        <dbReference type="ARBA" id="ARBA00001968"/>
    </source>
</evidence>
<accession>V3ZMQ1</accession>
<organism evidence="4 5">
    <name type="scientific">Lottia gigantea</name>
    <name type="common">Giant owl limpet</name>
    <dbReference type="NCBI Taxonomy" id="225164"/>
    <lineage>
        <taxon>Eukaryota</taxon>
        <taxon>Metazoa</taxon>
        <taxon>Spiralia</taxon>
        <taxon>Lophotrochozoa</taxon>
        <taxon>Mollusca</taxon>
        <taxon>Gastropoda</taxon>
        <taxon>Patellogastropoda</taxon>
        <taxon>Lottioidea</taxon>
        <taxon>Lottiidae</taxon>
        <taxon>Lottia</taxon>
    </lineage>
</organism>
<dbReference type="CTD" id="20253245"/>
<dbReference type="OMA" id="PQFTHEQ"/>
<dbReference type="AlphaFoldDB" id="V3ZMQ1"/>
<dbReference type="GeneID" id="20253245"/>